<name>A0A835I1X9_9MAGN</name>
<dbReference type="AlphaFoldDB" id="A0A835I1X9"/>
<evidence type="ECO:0000313" key="1">
    <source>
        <dbReference type="EMBL" id="KAF9609074.1"/>
    </source>
</evidence>
<evidence type="ECO:0000313" key="2">
    <source>
        <dbReference type="Proteomes" id="UP000631114"/>
    </source>
</evidence>
<accession>A0A835I1X9</accession>
<organism evidence="1 2">
    <name type="scientific">Coptis chinensis</name>
    <dbReference type="NCBI Taxonomy" id="261450"/>
    <lineage>
        <taxon>Eukaryota</taxon>
        <taxon>Viridiplantae</taxon>
        <taxon>Streptophyta</taxon>
        <taxon>Embryophyta</taxon>
        <taxon>Tracheophyta</taxon>
        <taxon>Spermatophyta</taxon>
        <taxon>Magnoliopsida</taxon>
        <taxon>Ranunculales</taxon>
        <taxon>Ranunculaceae</taxon>
        <taxon>Coptidoideae</taxon>
        <taxon>Coptis</taxon>
    </lineage>
</organism>
<reference evidence="1 2" key="1">
    <citation type="submission" date="2020-10" db="EMBL/GenBank/DDBJ databases">
        <title>The Coptis chinensis genome and diversification of protoberbering-type alkaloids.</title>
        <authorList>
            <person name="Wang B."/>
            <person name="Shu S."/>
            <person name="Song C."/>
            <person name="Liu Y."/>
        </authorList>
    </citation>
    <scope>NUCLEOTIDE SEQUENCE [LARGE SCALE GENOMIC DNA]</scope>
    <source>
        <strain evidence="1">HL-2020</strain>
        <tissue evidence="1">Leaf</tissue>
    </source>
</reference>
<proteinExistence type="predicted"/>
<sequence>MRKIHVICCDPDATDSSSDEDDSCERRNRVRAKRLVREFTVPTTPKFLKFLSRIVNYSGTKRPIDSKPLIWRKVSQHSAKALASVG</sequence>
<protein>
    <submittedName>
        <fullName evidence="1">Uncharacterized protein</fullName>
    </submittedName>
</protein>
<dbReference type="Proteomes" id="UP000631114">
    <property type="component" value="Unassembled WGS sequence"/>
</dbReference>
<keyword evidence="2" id="KW-1185">Reference proteome</keyword>
<gene>
    <name evidence="1" type="ORF">IFM89_012514</name>
</gene>
<comment type="caution">
    <text evidence="1">The sequence shown here is derived from an EMBL/GenBank/DDBJ whole genome shotgun (WGS) entry which is preliminary data.</text>
</comment>
<dbReference type="EMBL" id="JADFTS010000004">
    <property type="protein sequence ID" value="KAF9609074.1"/>
    <property type="molecule type" value="Genomic_DNA"/>
</dbReference>